<dbReference type="InterPro" id="IPR044668">
    <property type="entry name" value="PuuD-like"/>
</dbReference>
<organism evidence="2 3">
    <name type="scientific">Caenimonas aquaedulcis</name>
    <dbReference type="NCBI Taxonomy" id="2793270"/>
    <lineage>
        <taxon>Bacteria</taxon>
        <taxon>Pseudomonadati</taxon>
        <taxon>Pseudomonadota</taxon>
        <taxon>Betaproteobacteria</taxon>
        <taxon>Burkholderiales</taxon>
        <taxon>Comamonadaceae</taxon>
        <taxon>Caenimonas</taxon>
    </lineage>
</organism>
<dbReference type="InterPro" id="IPR029062">
    <property type="entry name" value="Class_I_gatase-like"/>
</dbReference>
<dbReference type="AlphaFoldDB" id="A0A931H5N4"/>
<dbReference type="Gene3D" id="3.40.50.880">
    <property type="match status" value="1"/>
</dbReference>
<sequence length="349" mass="38108">MELRIGEGEVRRARARVQGAGRRRELRALAARAQGADRHLRQAVGAWGEARAPAAPRGNRDGGHVPPDESAARHGGGFHAAVRRCHVTHRLKIGISACFMHADPTRALFTGKTLQYVEQSIAHWVMSTGALAVMIPSPTGATQRGDVTLDHYAQWLDGLVLHGGADVSPLSYGEQPLQEKWAGDKIRDEYEIDLVAAFERQGKPVFGVCRGLQLINVAYGGTLYQDIETQLPHALRHRDATVYDNNFHGVEIAPGSRLAALYPEGRRVKVNSIHHQAIKDLAAGFAVEAVSHEDGIIEAIRRTDAARPYLAAVQWHPEFHRADSDTIDDAALLQDFLSAAAAVRQDPTP</sequence>
<keyword evidence="3" id="KW-1185">Reference proteome</keyword>
<protein>
    <submittedName>
        <fullName evidence="2">Type 1 glutamine amidotransferase</fullName>
    </submittedName>
</protein>
<evidence type="ECO:0000313" key="2">
    <source>
        <dbReference type="EMBL" id="MBG9388927.1"/>
    </source>
</evidence>
<dbReference type="InterPro" id="IPR011697">
    <property type="entry name" value="Peptidase_C26"/>
</dbReference>
<evidence type="ECO:0000313" key="3">
    <source>
        <dbReference type="Proteomes" id="UP000651050"/>
    </source>
</evidence>
<name>A0A931H5N4_9BURK</name>
<proteinExistence type="predicted"/>
<dbReference type="EMBL" id="JADWYS010000001">
    <property type="protein sequence ID" value="MBG9388927.1"/>
    <property type="molecule type" value="Genomic_DNA"/>
</dbReference>
<comment type="caution">
    <text evidence="2">The sequence shown here is derived from an EMBL/GenBank/DDBJ whole genome shotgun (WGS) entry which is preliminary data.</text>
</comment>
<dbReference type="GO" id="GO:0005829">
    <property type="term" value="C:cytosol"/>
    <property type="evidence" value="ECO:0007669"/>
    <property type="project" value="TreeGrafter"/>
</dbReference>
<dbReference type="SUPFAM" id="SSF52317">
    <property type="entry name" value="Class I glutamine amidotransferase-like"/>
    <property type="match status" value="1"/>
</dbReference>
<dbReference type="PANTHER" id="PTHR43235:SF1">
    <property type="entry name" value="GLUTAMINE AMIDOTRANSFERASE PB2B2.05-RELATED"/>
    <property type="match status" value="1"/>
</dbReference>
<dbReference type="Proteomes" id="UP000651050">
    <property type="component" value="Unassembled WGS sequence"/>
</dbReference>
<keyword evidence="2" id="KW-0315">Glutamine amidotransferase</keyword>
<evidence type="ECO:0000256" key="1">
    <source>
        <dbReference type="SAM" id="MobiDB-lite"/>
    </source>
</evidence>
<dbReference type="GO" id="GO:0033969">
    <property type="term" value="F:gamma-glutamyl-gamma-aminobutyrate hydrolase activity"/>
    <property type="evidence" value="ECO:0007669"/>
    <property type="project" value="TreeGrafter"/>
</dbReference>
<dbReference type="GO" id="GO:0006598">
    <property type="term" value="P:polyamine catabolic process"/>
    <property type="evidence" value="ECO:0007669"/>
    <property type="project" value="TreeGrafter"/>
</dbReference>
<feature type="compositionally biased region" description="Basic and acidic residues" evidence="1">
    <location>
        <begin position="58"/>
        <end position="72"/>
    </location>
</feature>
<reference evidence="2" key="1">
    <citation type="submission" date="2020-11" db="EMBL/GenBank/DDBJ databases">
        <title>Bacterial whole genome sequence for Caenimonas sp. DR4.4.</title>
        <authorList>
            <person name="Le V."/>
            <person name="Ko S.-R."/>
            <person name="Ahn C.-Y."/>
            <person name="Oh H.-M."/>
        </authorList>
    </citation>
    <scope>NUCLEOTIDE SEQUENCE</scope>
    <source>
        <strain evidence="2">DR4.4</strain>
    </source>
</reference>
<feature type="region of interest" description="Disordered" evidence="1">
    <location>
        <begin position="49"/>
        <end position="75"/>
    </location>
</feature>
<dbReference type="PANTHER" id="PTHR43235">
    <property type="entry name" value="GLUTAMINE AMIDOTRANSFERASE PB2B2.05-RELATED"/>
    <property type="match status" value="1"/>
</dbReference>
<accession>A0A931H5N4</accession>
<dbReference type="PROSITE" id="PS51273">
    <property type="entry name" value="GATASE_TYPE_1"/>
    <property type="match status" value="1"/>
</dbReference>
<dbReference type="Pfam" id="PF07722">
    <property type="entry name" value="Peptidase_C26"/>
    <property type="match status" value="1"/>
</dbReference>
<gene>
    <name evidence="2" type="ORF">I5803_12910</name>
</gene>
<dbReference type="CDD" id="cd01745">
    <property type="entry name" value="GATase1_2"/>
    <property type="match status" value="1"/>
</dbReference>